<dbReference type="EMBL" id="JANUCP010000003">
    <property type="protein sequence ID" value="MCS3919526.1"/>
    <property type="molecule type" value="Genomic_DNA"/>
</dbReference>
<dbReference type="RefSeq" id="WP_259096020.1">
    <property type="nucleotide sequence ID" value="NZ_CP130454.1"/>
</dbReference>
<accession>A0ABT2EQ12</accession>
<keyword evidence="2" id="KW-1185">Reference proteome</keyword>
<protein>
    <submittedName>
        <fullName evidence="1">Uncharacterized protein</fullName>
    </submittedName>
</protein>
<dbReference type="Proteomes" id="UP001204798">
    <property type="component" value="Unassembled WGS sequence"/>
</dbReference>
<evidence type="ECO:0000313" key="2">
    <source>
        <dbReference type="Proteomes" id="UP001204798"/>
    </source>
</evidence>
<evidence type="ECO:0000313" key="1">
    <source>
        <dbReference type="EMBL" id="MCS3919526.1"/>
    </source>
</evidence>
<organism evidence="1 2">
    <name type="scientific">Candidatus Fervidibacter sacchari</name>
    <dbReference type="NCBI Taxonomy" id="1448929"/>
    <lineage>
        <taxon>Bacteria</taxon>
        <taxon>Candidatus Fervidibacterota</taxon>
        <taxon>Candidatus Fervidibacter</taxon>
    </lineage>
</organism>
<comment type="caution">
    <text evidence="1">The sequence shown here is derived from an EMBL/GenBank/DDBJ whole genome shotgun (WGS) entry which is preliminary data.</text>
</comment>
<name>A0ABT2EQ12_9BACT</name>
<sequence>MTEQGEVQELREVMTALRETGLPILRDIVSLLPNLLQQVHAIFYNEENAMRLGQSIDNYYRSLKEAGLPEEMCQELTLKYAEGTNLAWLIELMKSAMSGQFTSIQPKEISAQPQKALSMTQER</sequence>
<gene>
    <name evidence="1" type="ORF">M2350_001939</name>
</gene>
<proteinExistence type="predicted"/>
<reference evidence="1 2" key="1">
    <citation type="submission" date="2022-08" db="EMBL/GenBank/DDBJ databases">
        <title>Bacterial and archaeal communities from various locations to study Microbial Dark Matter (Phase II).</title>
        <authorList>
            <person name="Stepanauskas R."/>
        </authorList>
    </citation>
    <scope>NUCLEOTIDE SEQUENCE [LARGE SCALE GENOMIC DNA]</scope>
    <source>
        <strain evidence="1 2">PD1</strain>
    </source>
</reference>